<evidence type="ECO:0000256" key="1">
    <source>
        <dbReference type="SAM" id="MobiDB-lite"/>
    </source>
</evidence>
<comment type="caution">
    <text evidence="2">The sequence shown here is derived from an EMBL/GenBank/DDBJ whole genome shotgun (WGS) entry which is preliminary data.</text>
</comment>
<dbReference type="SUPFAM" id="SSF53254">
    <property type="entry name" value="Phosphoglycerate mutase-like"/>
    <property type="match status" value="1"/>
</dbReference>
<protein>
    <recommendedName>
        <fullName evidence="4">Phosphoglycerate mutase-like protein</fullName>
    </recommendedName>
</protein>
<dbReference type="InterPro" id="IPR052765">
    <property type="entry name" value="PGM-Related"/>
</dbReference>
<evidence type="ECO:0000313" key="3">
    <source>
        <dbReference type="Proteomes" id="UP001140562"/>
    </source>
</evidence>
<gene>
    <name evidence="2" type="ORF">N0V87_010016</name>
</gene>
<dbReference type="AlphaFoldDB" id="A0A9W8WR36"/>
<organism evidence="2 3">
    <name type="scientific">Didymella glomerata</name>
    <dbReference type="NCBI Taxonomy" id="749621"/>
    <lineage>
        <taxon>Eukaryota</taxon>
        <taxon>Fungi</taxon>
        <taxon>Dikarya</taxon>
        <taxon>Ascomycota</taxon>
        <taxon>Pezizomycotina</taxon>
        <taxon>Dothideomycetes</taxon>
        <taxon>Pleosporomycetidae</taxon>
        <taxon>Pleosporales</taxon>
        <taxon>Pleosporineae</taxon>
        <taxon>Didymellaceae</taxon>
        <taxon>Didymella</taxon>
    </lineage>
</organism>
<keyword evidence="3" id="KW-1185">Reference proteome</keyword>
<feature type="region of interest" description="Disordered" evidence="1">
    <location>
        <begin position="286"/>
        <end position="523"/>
    </location>
</feature>
<dbReference type="EMBL" id="JAPEUV010000200">
    <property type="protein sequence ID" value="KAJ4330412.1"/>
    <property type="molecule type" value="Genomic_DNA"/>
</dbReference>
<feature type="compositionally biased region" description="Basic and acidic residues" evidence="1">
    <location>
        <begin position="455"/>
        <end position="523"/>
    </location>
</feature>
<name>A0A9W8WR36_9PLEO</name>
<dbReference type="Pfam" id="PF00300">
    <property type="entry name" value="His_Phos_1"/>
    <property type="match status" value="1"/>
</dbReference>
<reference evidence="2" key="1">
    <citation type="submission" date="2022-10" db="EMBL/GenBank/DDBJ databases">
        <title>Tapping the CABI collections for fungal endophytes: first genome assemblies for Collariella, Neodidymelliopsis, Ascochyta clinopodiicola, Didymella pomorum, Didymosphaeria variabile, Neocosmospora piperis and Neocucurbitaria cava.</title>
        <authorList>
            <person name="Hill R."/>
        </authorList>
    </citation>
    <scope>NUCLEOTIDE SEQUENCE</scope>
    <source>
        <strain evidence="2">IMI 360193</strain>
    </source>
</reference>
<dbReference type="Gene3D" id="3.40.50.1240">
    <property type="entry name" value="Phosphoglycerate mutase-like"/>
    <property type="match status" value="1"/>
</dbReference>
<dbReference type="InterPro" id="IPR013078">
    <property type="entry name" value="His_Pase_superF_clade-1"/>
</dbReference>
<feature type="compositionally biased region" description="Basic and acidic residues" evidence="1">
    <location>
        <begin position="418"/>
        <end position="446"/>
    </location>
</feature>
<feature type="compositionally biased region" description="Polar residues" evidence="1">
    <location>
        <begin position="349"/>
        <end position="358"/>
    </location>
</feature>
<proteinExistence type="predicted"/>
<dbReference type="InterPro" id="IPR029033">
    <property type="entry name" value="His_PPase_superfam"/>
</dbReference>
<dbReference type="SMART" id="SM00855">
    <property type="entry name" value="PGAM"/>
    <property type="match status" value="1"/>
</dbReference>
<accession>A0A9W8WR36</accession>
<dbReference type="CDD" id="cd07067">
    <property type="entry name" value="HP_PGM_like"/>
    <property type="match status" value="1"/>
</dbReference>
<dbReference type="OrthoDB" id="10261749at2759"/>
<evidence type="ECO:0000313" key="2">
    <source>
        <dbReference type="EMBL" id="KAJ4330412.1"/>
    </source>
</evidence>
<sequence length="523" mass="59178">MIILIRHAQSEGNKNRDIHQFIPDHRVKLTQHGWTQAEEAGRQLRSLLRPDDTLQFYTSPYRRTRETTEGILRTLTSDDPTPSPFPRNKITVFEEPRLREQDFGNFQPCSAEMERMWQERADYGHFFYRIPDGESAADAYDRVSGFNESLWRQFGDEDFPSVCVLVTHGLMSRVFLMKWYHWSVEYFEDLRNVNHCEFIVMKQSETNKKFILQNELRTWSELKRRAAAANGGEPKSAAPSRTHSQSALTASPTIPIRRWGGCVNGCNHDKQPWPKRPMRKSTMEYLGAPSLPEPASATTTDHPPISEASAEAEDHPVAAQQDGTPPVIEKPTPSKLARKHTAKLPMTPASPNDASNDATSDDEPRAASRTNAVLRHLQRVTPGEGFSDDSDYFPGMQHLGMSMHGKSKLRASSRQRQASKERKLARKQTESWKEESGMGSGRRADALGDGDEETEGRKDVDKAEVEALKEEGDGEPILREALKGNMEVEKSTKEAATQGEEKIGEKEIEKLEEKESTAREQVY</sequence>
<dbReference type="Proteomes" id="UP001140562">
    <property type="component" value="Unassembled WGS sequence"/>
</dbReference>
<evidence type="ECO:0008006" key="4">
    <source>
        <dbReference type="Google" id="ProtNLM"/>
    </source>
</evidence>
<feature type="region of interest" description="Disordered" evidence="1">
    <location>
        <begin position="227"/>
        <end position="250"/>
    </location>
</feature>
<feature type="compositionally biased region" description="Polar residues" evidence="1">
    <location>
        <begin position="239"/>
        <end position="250"/>
    </location>
</feature>
<dbReference type="PANTHER" id="PTHR46192">
    <property type="entry name" value="BROAD-RANGE ACID PHOSPHATASE DET1"/>
    <property type="match status" value="1"/>
</dbReference>